<sequence length="127" mass="13509">MDRSELAVSYKHDGYNCCQAVLKAFSDLTDMDDAMVRNIGSSFGIGMGCFEGTCGALIGASIVAGCIPSVNPKNPSNGKLLLSYFSQACGDTICKNIKGIESGNMLCSCDNCVRHAVYAIENELLHK</sequence>
<proteinExistence type="predicted"/>
<organism evidence="1 2">
    <name type="scientific">Lachnobacterium bovis</name>
    <dbReference type="NCBI Taxonomy" id="140626"/>
    <lineage>
        <taxon>Bacteria</taxon>
        <taxon>Bacillati</taxon>
        <taxon>Bacillota</taxon>
        <taxon>Clostridia</taxon>
        <taxon>Lachnospirales</taxon>
        <taxon>Lachnospiraceae</taxon>
        <taxon>Lachnobacterium</taxon>
    </lineage>
</organism>
<dbReference type="RefSeq" id="WP_022749253.1">
    <property type="nucleotide sequence ID" value="NZ_FOGW01000009.1"/>
</dbReference>
<evidence type="ECO:0000313" key="1">
    <source>
        <dbReference type="EMBL" id="SER76275.1"/>
    </source>
</evidence>
<name>A0A1H9RV22_9FIRM</name>
<dbReference type="EMBL" id="FOGW01000009">
    <property type="protein sequence ID" value="SER76275.1"/>
    <property type="molecule type" value="Genomic_DNA"/>
</dbReference>
<accession>A0A1H9RV22</accession>
<dbReference type="AlphaFoldDB" id="A0A1H9RV22"/>
<dbReference type="Proteomes" id="UP000182471">
    <property type="component" value="Unassembled WGS sequence"/>
</dbReference>
<dbReference type="InterPro" id="IPR010181">
    <property type="entry name" value="CGCAxxGCC_motif"/>
</dbReference>
<keyword evidence="2" id="KW-1185">Reference proteome</keyword>
<evidence type="ECO:0000313" key="2">
    <source>
        <dbReference type="Proteomes" id="UP000182471"/>
    </source>
</evidence>
<dbReference type="Pfam" id="PF09719">
    <property type="entry name" value="C_GCAxxG_C_C"/>
    <property type="match status" value="1"/>
</dbReference>
<protein>
    <submittedName>
        <fullName evidence="1">Putative redox-active protein (C_GCAxxG_C_C)</fullName>
    </submittedName>
</protein>
<gene>
    <name evidence="1" type="ORF">SAMN02910429_01010</name>
</gene>
<reference evidence="2" key="1">
    <citation type="submission" date="2016-10" db="EMBL/GenBank/DDBJ databases">
        <authorList>
            <person name="Varghese N."/>
            <person name="Submissions S."/>
        </authorList>
    </citation>
    <scope>NUCLEOTIDE SEQUENCE [LARGE SCALE GENOMIC DNA]</scope>
    <source>
        <strain evidence="2">S1b</strain>
    </source>
</reference>